<protein>
    <submittedName>
        <fullName evidence="4">RlpA-like double-psi beta-barrel-protein domain-containing protein-containing protein</fullName>
    </submittedName>
</protein>
<comment type="caution">
    <text evidence="4">The sequence shown here is derived from an EMBL/GenBank/DDBJ whole genome shotgun (WGS) entry which is preliminary data.</text>
</comment>
<dbReference type="InterPro" id="IPR036908">
    <property type="entry name" value="RlpA-like_sf"/>
</dbReference>
<evidence type="ECO:0000256" key="2">
    <source>
        <dbReference type="SAM" id="MobiDB-lite"/>
    </source>
</evidence>
<proteinExistence type="predicted"/>
<feature type="non-terminal residue" evidence="4">
    <location>
        <position position="106"/>
    </location>
</feature>
<gene>
    <name evidence="4" type="ORF">BCR42DRAFT_304434</name>
</gene>
<feature type="domain" description="RlpA-like protein double-psi beta-barrel" evidence="3">
    <location>
        <begin position="51"/>
        <end position="102"/>
    </location>
</feature>
<dbReference type="Pfam" id="PF03330">
    <property type="entry name" value="DPBB_1"/>
    <property type="match status" value="1"/>
</dbReference>
<accession>A0A1X2IWM0</accession>
<evidence type="ECO:0000256" key="1">
    <source>
        <dbReference type="ARBA" id="ARBA00022729"/>
    </source>
</evidence>
<evidence type="ECO:0000313" key="5">
    <source>
        <dbReference type="Proteomes" id="UP000193560"/>
    </source>
</evidence>
<dbReference type="SUPFAM" id="SSF50685">
    <property type="entry name" value="Barwin-like endoglucanases"/>
    <property type="match status" value="1"/>
</dbReference>
<dbReference type="Proteomes" id="UP000193560">
    <property type="component" value="Unassembled WGS sequence"/>
</dbReference>
<evidence type="ECO:0000313" key="4">
    <source>
        <dbReference type="EMBL" id="ORZ23459.1"/>
    </source>
</evidence>
<feature type="non-terminal residue" evidence="4">
    <location>
        <position position="1"/>
    </location>
</feature>
<dbReference type="CDD" id="cd22191">
    <property type="entry name" value="DPBB_RlpA_EXP_N-like"/>
    <property type="match status" value="1"/>
</dbReference>
<evidence type="ECO:0000259" key="3">
    <source>
        <dbReference type="Pfam" id="PF03330"/>
    </source>
</evidence>
<dbReference type="OrthoDB" id="623670at2759"/>
<organism evidence="4 5">
    <name type="scientific">Absidia repens</name>
    <dbReference type="NCBI Taxonomy" id="90262"/>
    <lineage>
        <taxon>Eukaryota</taxon>
        <taxon>Fungi</taxon>
        <taxon>Fungi incertae sedis</taxon>
        <taxon>Mucoromycota</taxon>
        <taxon>Mucoromycotina</taxon>
        <taxon>Mucoromycetes</taxon>
        <taxon>Mucorales</taxon>
        <taxon>Cunninghamellaceae</taxon>
        <taxon>Absidia</taxon>
    </lineage>
</organism>
<dbReference type="STRING" id="90262.A0A1X2IWM0"/>
<keyword evidence="1" id="KW-0732">Signal</keyword>
<name>A0A1X2IWM0_9FUNG</name>
<dbReference type="InterPro" id="IPR009009">
    <property type="entry name" value="RlpA-like_DPBB"/>
</dbReference>
<dbReference type="PANTHER" id="PTHR31836">
    <property type="match status" value="1"/>
</dbReference>
<keyword evidence="5" id="KW-1185">Reference proteome</keyword>
<dbReference type="InterPro" id="IPR051477">
    <property type="entry name" value="Expansin_CellWall"/>
</dbReference>
<dbReference type="PANTHER" id="PTHR31836:SF28">
    <property type="entry name" value="SRCR DOMAIN-CONTAINING PROTEIN-RELATED"/>
    <property type="match status" value="1"/>
</dbReference>
<reference evidence="4 5" key="1">
    <citation type="submission" date="2016-07" db="EMBL/GenBank/DDBJ databases">
        <title>Pervasive Adenine N6-methylation of Active Genes in Fungi.</title>
        <authorList>
            <consortium name="DOE Joint Genome Institute"/>
            <person name="Mondo S.J."/>
            <person name="Dannebaum R.O."/>
            <person name="Kuo R.C."/>
            <person name="Labutti K."/>
            <person name="Haridas S."/>
            <person name="Kuo A."/>
            <person name="Salamov A."/>
            <person name="Ahrendt S.R."/>
            <person name="Lipzen A."/>
            <person name="Sullivan W."/>
            <person name="Andreopoulos W.B."/>
            <person name="Clum A."/>
            <person name="Lindquist E."/>
            <person name="Daum C."/>
            <person name="Ramamoorthy G.K."/>
            <person name="Gryganskyi A."/>
            <person name="Culley D."/>
            <person name="Magnuson J.K."/>
            <person name="James T.Y."/>
            <person name="O'Malley M.A."/>
            <person name="Stajich J.E."/>
            <person name="Spatafora J.W."/>
            <person name="Visel A."/>
            <person name="Grigoriev I.V."/>
        </authorList>
    </citation>
    <scope>NUCLEOTIDE SEQUENCE [LARGE SCALE GENOMIC DNA]</scope>
    <source>
        <strain evidence="4 5">NRRL 1336</strain>
    </source>
</reference>
<sequence>SNSFSGFGTFFDPSRQGGANGACGGPRESASSDIVALNSAQYGPMNKKSEWCGKKVLIKHAGKKAIATIEDACPGCEEKSLDMTPSVFNKLASSNEGVIPITWCIV</sequence>
<dbReference type="AlphaFoldDB" id="A0A1X2IWM0"/>
<dbReference type="Gene3D" id="2.40.40.10">
    <property type="entry name" value="RlpA-like domain"/>
    <property type="match status" value="1"/>
</dbReference>
<feature type="region of interest" description="Disordered" evidence="2">
    <location>
        <begin position="1"/>
        <end position="30"/>
    </location>
</feature>
<dbReference type="EMBL" id="MCGE01000003">
    <property type="protein sequence ID" value="ORZ23459.1"/>
    <property type="molecule type" value="Genomic_DNA"/>
</dbReference>